<feature type="transmembrane region" description="Helical" evidence="1">
    <location>
        <begin position="195"/>
        <end position="216"/>
    </location>
</feature>
<dbReference type="OrthoDB" id="2620192at2759"/>
<feature type="transmembrane region" description="Helical" evidence="1">
    <location>
        <begin position="243"/>
        <end position="260"/>
    </location>
</feature>
<gene>
    <name evidence="3" type="ORF">EV702DRAFT_453991</name>
</gene>
<feature type="transmembrane region" description="Helical" evidence="1">
    <location>
        <begin position="61"/>
        <end position="89"/>
    </location>
</feature>
<proteinExistence type="predicted"/>
<dbReference type="AlphaFoldDB" id="A0A9P6ZR58"/>
<keyword evidence="1" id="KW-0472">Membrane</keyword>
<evidence type="ECO:0000259" key="2">
    <source>
        <dbReference type="Pfam" id="PF20151"/>
    </source>
</evidence>
<dbReference type="EMBL" id="JABBWD010000035">
    <property type="protein sequence ID" value="KAG1775269.1"/>
    <property type="molecule type" value="Genomic_DNA"/>
</dbReference>
<dbReference type="Pfam" id="PF20151">
    <property type="entry name" value="DUF6533"/>
    <property type="match status" value="1"/>
</dbReference>
<evidence type="ECO:0000313" key="4">
    <source>
        <dbReference type="Proteomes" id="UP000714275"/>
    </source>
</evidence>
<feature type="domain" description="DUF6533" evidence="2">
    <location>
        <begin position="22"/>
        <end position="67"/>
    </location>
</feature>
<keyword evidence="1" id="KW-1133">Transmembrane helix</keyword>
<evidence type="ECO:0000256" key="1">
    <source>
        <dbReference type="SAM" id="Phobius"/>
    </source>
</evidence>
<feature type="transmembrane region" description="Helical" evidence="1">
    <location>
        <begin position="143"/>
        <end position="166"/>
    </location>
</feature>
<dbReference type="InterPro" id="IPR045340">
    <property type="entry name" value="DUF6533"/>
</dbReference>
<accession>A0A9P6ZR58</accession>
<keyword evidence="4" id="KW-1185">Reference proteome</keyword>
<name>A0A9P6ZR58_9AGAM</name>
<reference evidence="3" key="1">
    <citation type="journal article" date="2020" name="New Phytol.">
        <title>Comparative genomics reveals dynamic genome evolution in host specialist ectomycorrhizal fungi.</title>
        <authorList>
            <person name="Lofgren L.A."/>
            <person name="Nguyen N.H."/>
            <person name="Vilgalys R."/>
            <person name="Ruytinx J."/>
            <person name="Liao H.L."/>
            <person name="Branco S."/>
            <person name="Kuo A."/>
            <person name="LaButti K."/>
            <person name="Lipzen A."/>
            <person name="Andreopoulos W."/>
            <person name="Pangilinan J."/>
            <person name="Riley R."/>
            <person name="Hundley H."/>
            <person name="Na H."/>
            <person name="Barry K."/>
            <person name="Grigoriev I.V."/>
            <person name="Stajich J.E."/>
            <person name="Kennedy P.G."/>
        </authorList>
    </citation>
    <scope>NUCLEOTIDE SEQUENCE</scope>
    <source>
        <strain evidence="3">DOB743</strain>
    </source>
</reference>
<sequence>MTLVSNDPIWWPSINSYRIASYFVVAASAGVMYDWVLTFGHEVELIWRQHWSLMTGLYLSARYLGIIYAIIGLLIYVPTISLTDAVSILHRSQSFPSNQLHYHIGVSHIVYVTSNSMITVVNAILGVIMIARLHAMYQRRMMLIFLSAILLSVTIASGVTITIITMHMSEEEFVLSGTYQCYVNFGDNTNLSYSIYWMFITAWEVLALCLAIWIAVKHFRELQRPSPGWIIGDCFTALTKSHLVYFVSFVAVSCFNFGYLSPTISAIYPGLTQIFLLVQLFVLGPRLILSVREYHAKRVANSDAVSGMTSISFQERVHVSTSSSV</sequence>
<evidence type="ECO:0000313" key="3">
    <source>
        <dbReference type="EMBL" id="KAG1775269.1"/>
    </source>
</evidence>
<organism evidence="3 4">
    <name type="scientific">Suillus placidus</name>
    <dbReference type="NCBI Taxonomy" id="48579"/>
    <lineage>
        <taxon>Eukaryota</taxon>
        <taxon>Fungi</taxon>
        <taxon>Dikarya</taxon>
        <taxon>Basidiomycota</taxon>
        <taxon>Agaricomycotina</taxon>
        <taxon>Agaricomycetes</taxon>
        <taxon>Agaricomycetidae</taxon>
        <taxon>Boletales</taxon>
        <taxon>Suillineae</taxon>
        <taxon>Suillaceae</taxon>
        <taxon>Suillus</taxon>
    </lineage>
</organism>
<protein>
    <recommendedName>
        <fullName evidence="2">DUF6533 domain-containing protein</fullName>
    </recommendedName>
</protein>
<comment type="caution">
    <text evidence="3">The sequence shown here is derived from an EMBL/GenBank/DDBJ whole genome shotgun (WGS) entry which is preliminary data.</text>
</comment>
<dbReference type="Proteomes" id="UP000714275">
    <property type="component" value="Unassembled WGS sequence"/>
</dbReference>
<feature type="transmembrane region" description="Helical" evidence="1">
    <location>
        <begin position="109"/>
        <end position="131"/>
    </location>
</feature>
<keyword evidence="1" id="KW-0812">Transmembrane</keyword>
<feature type="transmembrane region" description="Helical" evidence="1">
    <location>
        <begin position="266"/>
        <end position="289"/>
    </location>
</feature>
<feature type="transmembrane region" description="Helical" evidence="1">
    <location>
        <begin position="20"/>
        <end position="40"/>
    </location>
</feature>